<dbReference type="EMBL" id="JAHHHD010000002">
    <property type="protein sequence ID" value="MBW4657728.1"/>
    <property type="molecule type" value="Genomic_DNA"/>
</dbReference>
<dbReference type="SUPFAM" id="SSF53448">
    <property type="entry name" value="Nucleotide-diphospho-sugar transferases"/>
    <property type="match status" value="1"/>
</dbReference>
<protein>
    <recommendedName>
        <fullName evidence="1">Nucleotide-diphospho-sugar transferase domain-containing protein</fullName>
    </recommendedName>
</protein>
<reference evidence="2" key="2">
    <citation type="journal article" date="2022" name="Microbiol. Resour. Announc.">
        <title>Metagenome Sequencing to Explore Phylogenomics of Terrestrial Cyanobacteria.</title>
        <authorList>
            <person name="Ward R.D."/>
            <person name="Stajich J.E."/>
            <person name="Johansen J.R."/>
            <person name="Huntemann M."/>
            <person name="Clum A."/>
            <person name="Foster B."/>
            <person name="Foster B."/>
            <person name="Roux S."/>
            <person name="Palaniappan K."/>
            <person name="Varghese N."/>
            <person name="Mukherjee S."/>
            <person name="Reddy T.B.K."/>
            <person name="Daum C."/>
            <person name="Copeland A."/>
            <person name="Chen I.A."/>
            <person name="Ivanova N.N."/>
            <person name="Kyrpides N.C."/>
            <person name="Shapiro N."/>
            <person name="Eloe-Fadrosh E.A."/>
            <person name="Pietrasiak N."/>
        </authorList>
    </citation>
    <scope>NUCLEOTIDE SEQUENCE</scope>
    <source>
        <strain evidence="2">UHER 2000/2452</strain>
    </source>
</reference>
<gene>
    <name evidence="2" type="ORF">KME15_03575</name>
</gene>
<evidence type="ECO:0000313" key="2">
    <source>
        <dbReference type="EMBL" id="MBW4657728.1"/>
    </source>
</evidence>
<proteinExistence type="predicted"/>
<evidence type="ECO:0000259" key="1">
    <source>
        <dbReference type="Pfam" id="PF03407"/>
    </source>
</evidence>
<feature type="domain" description="Nucleotide-diphospho-sugar transferase" evidence="1">
    <location>
        <begin position="61"/>
        <end position="200"/>
    </location>
</feature>
<reference evidence="2" key="1">
    <citation type="submission" date="2021-05" db="EMBL/GenBank/DDBJ databases">
        <authorList>
            <person name="Pietrasiak N."/>
            <person name="Ward R."/>
            <person name="Stajich J.E."/>
            <person name="Kurbessoian T."/>
        </authorList>
    </citation>
    <scope>NUCLEOTIDE SEQUENCE</scope>
    <source>
        <strain evidence="2">UHER 2000/2452</strain>
    </source>
</reference>
<sequence length="269" mass="30699">MSSRGVVYCGATNLAYLEAALISAMALRQQEPEISITLISDQPLLKFLPLHSHSITPKFLSPGEIDTHPFSSRQIKTCLNLLSPYQETLFLDADILPLQPICDLWNHLVYGDFAMVTDRLPRVALCDHVALEEKTYTLQRLPGSTTHFNSGVMLWRDTLAVQTLFQQWHEEWRKFQKHDQLALVRALHKTQVPVIQLPKTYNVSPIDAESRFGKHQAHLLHCWGGMVASGEFRQFAHNYYPEVVEKVVSLFESSHAILQPVLFQPMKVE</sequence>
<dbReference type="Proteomes" id="UP000757435">
    <property type="component" value="Unassembled WGS sequence"/>
</dbReference>
<name>A0A951UMI1_9CYAN</name>
<organism evidence="2 3">
    <name type="scientific">Drouetiella hepatica Uher 2000/2452</name>
    <dbReference type="NCBI Taxonomy" id="904376"/>
    <lineage>
        <taxon>Bacteria</taxon>
        <taxon>Bacillati</taxon>
        <taxon>Cyanobacteriota</taxon>
        <taxon>Cyanophyceae</taxon>
        <taxon>Oculatellales</taxon>
        <taxon>Oculatellaceae</taxon>
        <taxon>Drouetiella</taxon>
    </lineage>
</organism>
<dbReference type="Pfam" id="PF03407">
    <property type="entry name" value="Nucleotid_trans"/>
    <property type="match status" value="1"/>
</dbReference>
<dbReference type="InterPro" id="IPR005069">
    <property type="entry name" value="Nucl-diP-sugar_transferase"/>
</dbReference>
<dbReference type="Gene3D" id="3.90.550.10">
    <property type="entry name" value="Spore Coat Polysaccharide Biosynthesis Protein SpsA, Chain A"/>
    <property type="match status" value="1"/>
</dbReference>
<evidence type="ECO:0000313" key="3">
    <source>
        <dbReference type="Proteomes" id="UP000757435"/>
    </source>
</evidence>
<dbReference type="InterPro" id="IPR029044">
    <property type="entry name" value="Nucleotide-diphossugar_trans"/>
</dbReference>
<dbReference type="AlphaFoldDB" id="A0A951UMI1"/>
<accession>A0A951UMI1</accession>
<comment type="caution">
    <text evidence="2">The sequence shown here is derived from an EMBL/GenBank/DDBJ whole genome shotgun (WGS) entry which is preliminary data.</text>
</comment>